<dbReference type="Gene3D" id="1.10.10.2130">
    <property type="entry name" value="DEAH helicase family, winged-helix domain"/>
    <property type="match status" value="1"/>
</dbReference>
<comment type="catalytic activity">
    <reaction evidence="8">
        <text>ATP + H2O = ADP + phosphate + H(+)</text>
        <dbReference type="Rhea" id="RHEA:13065"/>
        <dbReference type="ChEBI" id="CHEBI:15377"/>
        <dbReference type="ChEBI" id="CHEBI:15378"/>
        <dbReference type="ChEBI" id="CHEBI:30616"/>
        <dbReference type="ChEBI" id="CHEBI:43474"/>
        <dbReference type="ChEBI" id="CHEBI:456216"/>
        <dbReference type="EC" id="3.6.4.13"/>
    </reaction>
</comment>
<evidence type="ECO:0000256" key="3">
    <source>
        <dbReference type="ARBA" id="ARBA00022741"/>
    </source>
</evidence>
<dbReference type="FunFam" id="1.10.10.2130:FF:000001">
    <property type="entry name" value="Pre-mRNA-splicing factor ATP-dependent RNA helicase"/>
    <property type="match status" value="1"/>
</dbReference>
<evidence type="ECO:0000256" key="1">
    <source>
        <dbReference type="ARBA" id="ARBA00012552"/>
    </source>
</evidence>
<feature type="region of interest" description="Disordered" evidence="9">
    <location>
        <begin position="26"/>
        <end position="62"/>
    </location>
</feature>
<feature type="compositionally biased region" description="Polar residues" evidence="9">
    <location>
        <begin position="32"/>
        <end position="41"/>
    </location>
</feature>
<keyword evidence="4" id="KW-0378">Hydrolase</keyword>
<keyword evidence="2" id="KW-0507">mRNA processing</keyword>
<dbReference type="PANTHER" id="PTHR18934">
    <property type="entry name" value="ATP-DEPENDENT RNA HELICASE"/>
    <property type="match status" value="1"/>
</dbReference>
<gene>
    <name evidence="10" type="ORF">BGZ65_001459</name>
</gene>
<accession>A0A9P6SPP6</accession>
<evidence type="ECO:0000256" key="8">
    <source>
        <dbReference type="ARBA" id="ARBA00047984"/>
    </source>
</evidence>
<evidence type="ECO:0000256" key="5">
    <source>
        <dbReference type="ARBA" id="ARBA00022806"/>
    </source>
</evidence>
<dbReference type="AlphaFoldDB" id="A0A9P6SPP6"/>
<dbReference type="OrthoDB" id="1936457at2759"/>
<evidence type="ECO:0000256" key="6">
    <source>
        <dbReference type="ARBA" id="ARBA00022840"/>
    </source>
</evidence>
<dbReference type="GO" id="GO:0003724">
    <property type="term" value="F:RNA helicase activity"/>
    <property type="evidence" value="ECO:0007669"/>
    <property type="project" value="UniProtKB-EC"/>
</dbReference>
<dbReference type="GO" id="GO:0008380">
    <property type="term" value="P:RNA splicing"/>
    <property type="evidence" value="ECO:0007669"/>
    <property type="project" value="UniProtKB-KW"/>
</dbReference>
<comment type="caution">
    <text evidence="10">The sequence shown here is derived from an EMBL/GenBank/DDBJ whole genome shotgun (WGS) entry which is preliminary data.</text>
</comment>
<organism evidence="10 11">
    <name type="scientific">Modicella reniformis</name>
    <dbReference type="NCBI Taxonomy" id="1440133"/>
    <lineage>
        <taxon>Eukaryota</taxon>
        <taxon>Fungi</taxon>
        <taxon>Fungi incertae sedis</taxon>
        <taxon>Mucoromycota</taxon>
        <taxon>Mortierellomycotina</taxon>
        <taxon>Mortierellomycetes</taxon>
        <taxon>Mortierellales</taxon>
        <taxon>Mortierellaceae</taxon>
        <taxon>Modicella</taxon>
    </lineage>
</organism>
<dbReference type="GO" id="GO:0005524">
    <property type="term" value="F:ATP binding"/>
    <property type="evidence" value="ECO:0007669"/>
    <property type="project" value="UniProtKB-KW"/>
</dbReference>
<keyword evidence="5" id="KW-0347">Helicase</keyword>
<dbReference type="InterPro" id="IPR027417">
    <property type="entry name" value="P-loop_NTPase"/>
</dbReference>
<sequence length="347" mass="39310">MQERPAEIPIIPNIVKREDGLDGIDAPFAENYNANGSSSNRGDSKNRKDHPTEGSGAIKRPRARDLPVVMAEVPVLERNRLTTRKMEQLNQPKVFLFFIIITTIFSTASNHPLNNFVIGATTAERSEGTLNSFTNKTFSAKYRKLLAGRRKLPVNEHRKESLDLIQNIQVVNLVGETGSRKTTLFIAPRKLATLEETEHACRKIKHRADQMPDSAFFQGLTTVPDIDPQAQKKIYEDAPPPMTPGRRIDRKIVVSTKIAEPSLAIDGINYVIGPWFSKQESIPSKCLRLYTESDFVNELIETTYLEILRSNLRTVLLQLKNLRIDDLAHFDFMDPPTLETLVRAWSY</sequence>
<evidence type="ECO:0000313" key="10">
    <source>
        <dbReference type="EMBL" id="KAF9987882.1"/>
    </source>
</evidence>
<evidence type="ECO:0000256" key="2">
    <source>
        <dbReference type="ARBA" id="ARBA00022664"/>
    </source>
</evidence>
<dbReference type="GO" id="GO:0003723">
    <property type="term" value="F:RNA binding"/>
    <property type="evidence" value="ECO:0007669"/>
    <property type="project" value="TreeGrafter"/>
</dbReference>
<keyword evidence="7" id="KW-0508">mRNA splicing</keyword>
<dbReference type="SUPFAM" id="SSF52540">
    <property type="entry name" value="P-loop containing nucleoside triphosphate hydrolases"/>
    <property type="match status" value="1"/>
</dbReference>
<dbReference type="Proteomes" id="UP000749646">
    <property type="component" value="Unassembled WGS sequence"/>
</dbReference>
<protein>
    <recommendedName>
        <fullName evidence="1">RNA helicase</fullName>
        <ecNumber evidence="1">3.6.4.13</ecNumber>
    </recommendedName>
</protein>
<keyword evidence="6" id="KW-0067">ATP-binding</keyword>
<dbReference type="InterPro" id="IPR042035">
    <property type="entry name" value="DEAH_win-hel_dom"/>
</dbReference>
<name>A0A9P6SPP6_9FUNG</name>
<evidence type="ECO:0000256" key="9">
    <source>
        <dbReference type="SAM" id="MobiDB-lite"/>
    </source>
</evidence>
<proteinExistence type="predicted"/>
<feature type="compositionally biased region" description="Basic and acidic residues" evidence="9">
    <location>
        <begin position="42"/>
        <end position="52"/>
    </location>
</feature>
<dbReference type="Gene3D" id="3.40.50.300">
    <property type="entry name" value="P-loop containing nucleotide triphosphate hydrolases"/>
    <property type="match status" value="1"/>
</dbReference>
<keyword evidence="3" id="KW-0547">Nucleotide-binding</keyword>
<evidence type="ECO:0000256" key="7">
    <source>
        <dbReference type="ARBA" id="ARBA00023187"/>
    </source>
</evidence>
<dbReference type="EC" id="3.6.4.13" evidence="1"/>
<keyword evidence="11" id="KW-1185">Reference proteome</keyword>
<dbReference type="GO" id="GO:0006397">
    <property type="term" value="P:mRNA processing"/>
    <property type="evidence" value="ECO:0007669"/>
    <property type="project" value="UniProtKB-KW"/>
</dbReference>
<dbReference type="PANTHER" id="PTHR18934:SF109">
    <property type="entry name" value="ATP-DEPENDENT RNA HELICASE DHX15 HOMOLOG"/>
    <property type="match status" value="1"/>
</dbReference>
<dbReference type="GO" id="GO:0016787">
    <property type="term" value="F:hydrolase activity"/>
    <property type="evidence" value="ECO:0007669"/>
    <property type="project" value="UniProtKB-KW"/>
</dbReference>
<evidence type="ECO:0000256" key="4">
    <source>
        <dbReference type="ARBA" id="ARBA00022801"/>
    </source>
</evidence>
<evidence type="ECO:0000313" key="11">
    <source>
        <dbReference type="Proteomes" id="UP000749646"/>
    </source>
</evidence>
<reference evidence="10" key="1">
    <citation type="journal article" date="2020" name="Fungal Divers.">
        <title>Resolving the Mortierellaceae phylogeny through synthesis of multi-gene phylogenetics and phylogenomics.</title>
        <authorList>
            <person name="Vandepol N."/>
            <person name="Liber J."/>
            <person name="Desiro A."/>
            <person name="Na H."/>
            <person name="Kennedy M."/>
            <person name="Barry K."/>
            <person name="Grigoriev I.V."/>
            <person name="Miller A.N."/>
            <person name="O'Donnell K."/>
            <person name="Stajich J.E."/>
            <person name="Bonito G."/>
        </authorList>
    </citation>
    <scope>NUCLEOTIDE SEQUENCE</scope>
    <source>
        <strain evidence="10">MES-2147</strain>
    </source>
</reference>
<dbReference type="EMBL" id="JAAAHW010003153">
    <property type="protein sequence ID" value="KAF9987882.1"/>
    <property type="molecule type" value="Genomic_DNA"/>
</dbReference>